<feature type="region of interest" description="Disordered" evidence="3">
    <location>
        <begin position="814"/>
        <end position="865"/>
    </location>
</feature>
<dbReference type="SUPFAM" id="SSF56112">
    <property type="entry name" value="Protein kinase-like (PK-like)"/>
    <property type="match status" value="1"/>
</dbReference>
<keyword evidence="8" id="KW-1185">Reference proteome</keyword>
<feature type="domain" description="Protein kinase" evidence="6">
    <location>
        <begin position="567"/>
        <end position="975"/>
    </location>
</feature>
<reference evidence="7 8" key="1">
    <citation type="journal article" date="2018" name="Cell">
        <title>The Chara Genome: Secondary Complexity and Implications for Plant Terrestrialization.</title>
        <authorList>
            <person name="Nishiyama T."/>
            <person name="Sakayama H."/>
            <person name="Vries J.D."/>
            <person name="Buschmann H."/>
            <person name="Saint-Marcoux D."/>
            <person name="Ullrich K.K."/>
            <person name="Haas F.B."/>
            <person name="Vanderstraeten L."/>
            <person name="Becker D."/>
            <person name="Lang D."/>
            <person name="Vosolsobe S."/>
            <person name="Rombauts S."/>
            <person name="Wilhelmsson P.K.I."/>
            <person name="Janitza P."/>
            <person name="Kern R."/>
            <person name="Heyl A."/>
            <person name="Rumpler F."/>
            <person name="Villalobos L.I.A.C."/>
            <person name="Clay J.M."/>
            <person name="Skokan R."/>
            <person name="Toyoda A."/>
            <person name="Suzuki Y."/>
            <person name="Kagoshima H."/>
            <person name="Schijlen E."/>
            <person name="Tajeshwar N."/>
            <person name="Catarino B."/>
            <person name="Hetherington A.J."/>
            <person name="Saltykova A."/>
            <person name="Bonnot C."/>
            <person name="Breuninger H."/>
            <person name="Symeonidi A."/>
            <person name="Radhakrishnan G.V."/>
            <person name="Van Nieuwerburgh F."/>
            <person name="Deforce D."/>
            <person name="Chang C."/>
            <person name="Karol K.G."/>
            <person name="Hedrich R."/>
            <person name="Ulvskov P."/>
            <person name="Glockner G."/>
            <person name="Delwiche C.F."/>
            <person name="Petrasek J."/>
            <person name="Van de Peer Y."/>
            <person name="Friml J."/>
            <person name="Beilby M."/>
            <person name="Dolan L."/>
            <person name="Kohara Y."/>
            <person name="Sugano S."/>
            <person name="Fujiyama A."/>
            <person name="Delaux P.-M."/>
            <person name="Quint M."/>
            <person name="TheiBen G."/>
            <person name="Hagemann M."/>
            <person name="Harholt J."/>
            <person name="Dunand C."/>
            <person name="Zachgo S."/>
            <person name="Langdale J."/>
            <person name="Maumus F."/>
            <person name="Straeten D.V.D."/>
            <person name="Gould S.B."/>
            <person name="Rensing S.A."/>
        </authorList>
    </citation>
    <scope>NUCLEOTIDE SEQUENCE [LARGE SCALE GENOMIC DNA]</scope>
    <source>
        <strain evidence="7 8">S276</strain>
    </source>
</reference>
<dbReference type="InterPro" id="IPR000719">
    <property type="entry name" value="Prot_kinase_dom"/>
</dbReference>
<name>A0A388MFT6_CHABU</name>
<evidence type="ECO:0000313" key="8">
    <source>
        <dbReference type="Proteomes" id="UP000265515"/>
    </source>
</evidence>
<dbReference type="InterPro" id="IPR008271">
    <property type="entry name" value="Ser/Thr_kinase_AS"/>
</dbReference>
<dbReference type="PROSITE" id="PS50011">
    <property type="entry name" value="PROTEIN_KINASE_DOM"/>
    <property type="match status" value="1"/>
</dbReference>
<gene>
    <name evidence="7" type="ORF">CBR_g68015</name>
</gene>
<feature type="transmembrane region" description="Helical" evidence="4">
    <location>
        <begin position="486"/>
        <end position="510"/>
    </location>
</feature>
<dbReference type="InterPro" id="IPR015943">
    <property type="entry name" value="WD40/YVTN_repeat-like_dom_sf"/>
</dbReference>
<dbReference type="Gene3D" id="2.130.10.10">
    <property type="entry name" value="YVTN repeat-like/Quinoprotein amine dehydrogenase"/>
    <property type="match status" value="1"/>
</dbReference>
<dbReference type="Proteomes" id="UP000265515">
    <property type="component" value="Unassembled WGS sequence"/>
</dbReference>
<dbReference type="PANTHER" id="PTHR47989:SF62">
    <property type="entry name" value="OS05G0423500 PROTEIN"/>
    <property type="match status" value="1"/>
</dbReference>
<evidence type="ECO:0000259" key="6">
    <source>
        <dbReference type="PROSITE" id="PS50011"/>
    </source>
</evidence>
<dbReference type="SUPFAM" id="SSF63829">
    <property type="entry name" value="Calcium-dependent phosphotriesterase"/>
    <property type="match status" value="1"/>
</dbReference>
<dbReference type="AlphaFoldDB" id="A0A388MFT6"/>
<keyword evidence="4" id="KW-0812">Transmembrane</keyword>
<feature type="compositionally biased region" description="Basic and acidic residues" evidence="3">
    <location>
        <begin position="822"/>
        <end position="843"/>
    </location>
</feature>
<feature type="region of interest" description="Disordered" evidence="3">
    <location>
        <begin position="666"/>
        <end position="688"/>
    </location>
</feature>
<dbReference type="SMART" id="SM00220">
    <property type="entry name" value="S_TKc"/>
    <property type="match status" value="1"/>
</dbReference>
<dbReference type="Pfam" id="PF00069">
    <property type="entry name" value="Pkinase"/>
    <property type="match status" value="1"/>
</dbReference>
<evidence type="ECO:0000256" key="1">
    <source>
        <dbReference type="ARBA" id="ARBA00022741"/>
    </source>
</evidence>
<dbReference type="Gramene" id="GBG93393">
    <property type="protein sequence ID" value="GBG93393"/>
    <property type="gene ID" value="CBR_g68015"/>
</dbReference>
<dbReference type="PANTHER" id="PTHR47989">
    <property type="entry name" value="OS01G0750732 PROTEIN"/>
    <property type="match status" value="1"/>
</dbReference>
<evidence type="ECO:0000256" key="3">
    <source>
        <dbReference type="SAM" id="MobiDB-lite"/>
    </source>
</evidence>
<evidence type="ECO:0000256" key="4">
    <source>
        <dbReference type="SAM" id="Phobius"/>
    </source>
</evidence>
<evidence type="ECO:0000256" key="2">
    <source>
        <dbReference type="ARBA" id="ARBA00022840"/>
    </source>
</evidence>
<sequence length="983" mass="106635">MAVVGSSRVIRRIMILALLPLTVITCSLALTSSSSEQPVRLARRMSDLPVGPVLCHGPVDRDLRHVARHQERDRVETQQRSMMSQTTVRVIDSNFLTVKAEYEVSFTHPQNFTPLAMMSDGIADLALSPKDKALFILQDNAVLRMSTNQTSGARENATFVAGLPSTGFNFGHALALEDRDVEGGEAEAGGLANGDTWPTRILHVADNEEILRAFSVDYNGSSLTHRQLYSLNYTTITGGRVITSMAIDSPRRMLYASAGSAIYRANLTYTPGGGGGGGGGEAGGEAGAYSTLEHWIGAKEFNSSAADNFVDSDDPLQVRFGFASLHASGFSPDGETLYFVDSTNASVLRMRTSTGAVDRIVEDAPVSRPRHVAVTQDGCHLFVLEGGGTAPAGLGLITLDSTGGGEDGSEVQPGIVALGGYARQRRHFPLAISPESDVLYVAVLSEIVELKINKSPLRPCAVIAPPPSTFPPVLLVSSSRSSVRTIVIASVGVVVLLLLVALCVVVFVVIPRRRGRFADNQGSVRLIADPEYMEGSVEAGKPPLILRPTWGLKRYSLEEISRACEGFSQERLVGKGGAAEVYKGVLGDGQVVAVKMMKGAEFLKATRFRQFQAEMDVLGSLRHSQICSIVGYCAEKGKSFLVYPFVEGGTLHDRLRSHGCANSRGQAVDVPKDTIPPDDGGSTLPRQKPTLDWKTRLSVARQIASALRYLHHQVDPPVVHRDLKTTNVLLEDHGEGDRTSVRAYLSDFGLAKVGQSVFGAQPAGETVETFHVAGTRGYMAPEYYSSCRLTAKNDVYAFGVLLLELITGRPAFMSGSRQQAEQGKKEEEENEREGKEQESKSTESSDFQDSVEEEEGGKGVKDWESAPQTLARWAKRKLRAMEGINLEDEDDDDKPLRTSTASATVIRSTGMKAAIMQIDRIREIADPRLVTLGPVDWSSVREMTELAMECILTDPRRRPQIGVVLNRLVQLEQSICSRELETG</sequence>
<protein>
    <recommendedName>
        <fullName evidence="6">Protein kinase domain-containing protein</fullName>
    </recommendedName>
</protein>
<keyword evidence="1" id="KW-0547">Nucleotide-binding</keyword>
<accession>A0A388MFT6</accession>
<keyword evidence="5" id="KW-0732">Signal</keyword>
<evidence type="ECO:0000256" key="5">
    <source>
        <dbReference type="SAM" id="SignalP"/>
    </source>
</evidence>
<proteinExistence type="predicted"/>
<dbReference type="InterPro" id="IPR011009">
    <property type="entry name" value="Kinase-like_dom_sf"/>
</dbReference>
<keyword evidence="2" id="KW-0067">ATP-binding</keyword>
<dbReference type="GO" id="GO:0005524">
    <property type="term" value="F:ATP binding"/>
    <property type="evidence" value="ECO:0007669"/>
    <property type="project" value="UniProtKB-KW"/>
</dbReference>
<dbReference type="Gene3D" id="3.30.200.20">
    <property type="entry name" value="Phosphorylase Kinase, domain 1"/>
    <property type="match status" value="1"/>
</dbReference>
<dbReference type="Gene3D" id="1.10.510.10">
    <property type="entry name" value="Transferase(Phosphotransferase) domain 1"/>
    <property type="match status" value="1"/>
</dbReference>
<organism evidence="7 8">
    <name type="scientific">Chara braunii</name>
    <name type="common">Braun's stonewort</name>
    <dbReference type="NCBI Taxonomy" id="69332"/>
    <lineage>
        <taxon>Eukaryota</taxon>
        <taxon>Viridiplantae</taxon>
        <taxon>Streptophyta</taxon>
        <taxon>Charophyceae</taxon>
        <taxon>Charales</taxon>
        <taxon>Characeae</taxon>
        <taxon>Chara</taxon>
    </lineage>
</organism>
<dbReference type="PROSITE" id="PS00108">
    <property type="entry name" value="PROTEIN_KINASE_ST"/>
    <property type="match status" value="1"/>
</dbReference>
<keyword evidence="4" id="KW-1133">Transmembrane helix</keyword>
<comment type="caution">
    <text evidence="7">The sequence shown here is derived from an EMBL/GenBank/DDBJ whole genome shotgun (WGS) entry which is preliminary data.</text>
</comment>
<dbReference type="GO" id="GO:0004672">
    <property type="term" value="F:protein kinase activity"/>
    <property type="evidence" value="ECO:0007669"/>
    <property type="project" value="InterPro"/>
</dbReference>
<evidence type="ECO:0000313" key="7">
    <source>
        <dbReference type="EMBL" id="GBG93393.1"/>
    </source>
</evidence>
<feature type="signal peptide" evidence="5">
    <location>
        <begin position="1"/>
        <end position="29"/>
    </location>
</feature>
<dbReference type="OrthoDB" id="69842at2759"/>
<keyword evidence="4" id="KW-0472">Membrane</keyword>
<feature type="chain" id="PRO_5017186612" description="Protein kinase domain-containing protein" evidence="5">
    <location>
        <begin position="30"/>
        <end position="983"/>
    </location>
</feature>
<dbReference type="EMBL" id="BFEA01001618">
    <property type="protein sequence ID" value="GBG93393.1"/>
    <property type="molecule type" value="Genomic_DNA"/>
</dbReference>